<gene>
    <name evidence="1" type="ORF">BDCG_03480</name>
</gene>
<dbReference type="RefSeq" id="XP_045280461.1">
    <property type="nucleotide sequence ID" value="XM_045419088.1"/>
</dbReference>
<name>A0ABX2VU77_AJEDR</name>
<proteinExistence type="predicted"/>
<dbReference type="EMBL" id="EQ999975">
    <property type="protein sequence ID" value="OAT00735.1"/>
    <property type="molecule type" value="Genomic_DNA"/>
</dbReference>
<dbReference type="EMBL" id="EQ999975">
    <property type="protein sequence ID" value="OAT00734.1"/>
    <property type="molecule type" value="Genomic_DNA"/>
</dbReference>
<keyword evidence="2" id="KW-1185">Reference proteome</keyword>
<dbReference type="RefSeq" id="XP_045275506.1">
    <property type="nucleotide sequence ID" value="XM_045419087.1"/>
</dbReference>
<sequence length="514" mass="59504">MDKLPSETVGLIVRCLLQPENGRKAAKIASYAGISRAWQNAVELQTMRSIMVRSSSAEWEMFRQIFIGLRRRSILSELLYSHPTVPRCYQTGWPGALLPEMLEDCSIDRQQELDMDFELAVRNLFGFLREWEDEFVAANITHRAAPLTLRINPVWKPQTLLMLKFQGQESLPTLYRVKCLIIHSVHPTAFLKIANCLSNVTNVYYFVWTMNFSVLRTSIQDFRSSLSMALRKLSLPSLKSFHVGCSGRSLQNHNLDAPSWNGNHPIDLLSLSLALFMHVHHLTEIELRFYPWGLSPELFCPFSPSFPTSVTQPKPSWVNLERLMLTYGNLHPGGKWYLIGSPELAPFDLYEDSEDSEDSDNGSVLEYFECPPYQWRWLFCPRTFDPLVRAMSRAVLHMPRLRQLSFTLSWSGHLITEQSLHIEFLMPGETTAVQPCYDSIVAFDRQYVGWIRWYSWMIIVRPDDRDMGVVWQIPRDIRELWWDKVGVERRGLIAWGTKGPNAYEIISASFSRNE</sequence>
<evidence type="ECO:0000313" key="1">
    <source>
        <dbReference type="EMBL" id="OAT00734.1"/>
    </source>
</evidence>
<evidence type="ECO:0000313" key="2">
    <source>
        <dbReference type="Proteomes" id="UP000002039"/>
    </source>
</evidence>
<accession>A0ABX2VU77</accession>
<evidence type="ECO:0008006" key="3">
    <source>
        <dbReference type="Google" id="ProtNLM"/>
    </source>
</evidence>
<reference evidence="1" key="1">
    <citation type="submission" date="2009-02" db="EMBL/GenBank/DDBJ databases">
        <title>The Genome Sequence of Blastomyces dermatitidis strain ER-3.</title>
        <authorList>
            <consortium name="The Broad Institute Genome Sequencing Platform"/>
            <consortium name="Broad Institute Microbial Sequencing Center."/>
            <person name="Champion M."/>
            <person name="Cuomo C."/>
            <person name="Ma L.-J."/>
            <person name="Henn M.R."/>
            <person name="Klein B."/>
            <person name="Goldman B."/>
            <person name="Young S."/>
            <person name="Kodira C.D."/>
            <person name="Zeng Q."/>
            <person name="Koehrsen M."/>
            <person name="Alvarado L."/>
            <person name="Berlin A.M."/>
            <person name="Heiman D.I."/>
            <person name="Hepburn T.A."/>
            <person name="Saif S."/>
            <person name="Shea T.D."/>
            <person name="Shenoy N."/>
            <person name="Sykes S."/>
            <person name="Galagan J."/>
            <person name="Nusbaum C."/>
            <person name="Birren B."/>
        </authorList>
    </citation>
    <scope>NUCLEOTIDE SEQUENCE</scope>
    <source>
        <strain evidence="1">ER-3</strain>
    </source>
</reference>
<dbReference type="RefSeq" id="XP_045280462.1">
    <property type="nucleotide sequence ID" value="XM_045419089.1"/>
</dbReference>
<protein>
    <recommendedName>
        <fullName evidence="3">F-box domain-containing protein</fullName>
    </recommendedName>
</protein>
<dbReference type="GeneID" id="69025768"/>
<organism evidence="1 2">
    <name type="scientific">Ajellomyces dermatitidis (strain ER-3 / ATCC MYA-2586)</name>
    <name type="common">Blastomyces dermatitidis</name>
    <dbReference type="NCBI Taxonomy" id="559297"/>
    <lineage>
        <taxon>Eukaryota</taxon>
        <taxon>Fungi</taxon>
        <taxon>Dikarya</taxon>
        <taxon>Ascomycota</taxon>
        <taxon>Pezizomycotina</taxon>
        <taxon>Eurotiomycetes</taxon>
        <taxon>Eurotiomycetidae</taxon>
        <taxon>Onygenales</taxon>
        <taxon>Ajellomycetaceae</taxon>
        <taxon>Blastomyces</taxon>
    </lineage>
</organism>
<reference evidence="2" key="2">
    <citation type="journal article" date="2015" name="PLoS Genet.">
        <title>The dynamic genome and transcriptome of the human fungal pathogen Blastomyces and close relative Emmonsia.</title>
        <authorList>
            <person name="Munoz J.F."/>
            <person name="Gauthier G.M."/>
            <person name="Desjardins C.A."/>
            <person name="Gallo J.E."/>
            <person name="Holder J."/>
            <person name="Sullivan T.D."/>
            <person name="Marty A.J."/>
            <person name="Carmen J.C."/>
            <person name="Chen Z."/>
            <person name="Ding L."/>
            <person name="Gujja S."/>
            <person name="Magrini V."/>
            <person name="Misas E."/>
            <person name="Mitreva M."/>
            <person name="Priest M."/>
            <person name="Saif S."/>
            <person name="Whiston E.A."/>
            <person name="Young S."/>
            <person name="Zeng Q."/>
            <person name="Goldman W.E."/>
            <person name="Mardis E.R."/>
            <person name="Taylor J.W."/>
            <person name="McEwen J.G."/>
            <person name="Clay O.K."/>
            <person name="Klein B.S."/>
            <person name="Cuomo C.A."/>
        </authorList>
    </citation>
    <scope>NUCLEOTIDE SEQUENCE [LARGE SCALE GENOMIC DNA]</scope>
    <source>
        <strain evidence="2">ER-3 / ATCC MYA-2586</strain>
    </source>
</reference>
<dbReference type="Proteomes" id="UP000002039">
    <property type="component" value="Unassembled WGS sequence"/>
</dbReference>
<dbReference type="EMBL" id="EQ999975">
    <property type="protein sequence ID" value="EEQ88360.1"/>
    <property type="molecule type" value="Genomic_DNA"/>
</dbReference>